<feature type="transmembrane region" description="Helical" evidence="7">
    <location>
        <begin position="32"/>
        <end position="51"/>
    </location>
</feature>
<dbReference type="OrthoDB" id="5329176at2759"/>
<keyword evidence="10" id="KW-1185">Reference proteome</keyword>
<dbReference type="EMBL" id="BAUL01000158">
    <property type="protein sequence ID" value="GAD96242.1"/>
    <property type="molecule type" value="Genomic_DNA"/>
</dbReference>
<keyword evidence="4 7" id="KW-0472">Membrane</keyword>
<keyword evidence="3 7" id="KW-1133">Transmembrane helix</keyword>
<dbReference type="HOGENOM" id="CLU_028200_0_0_1"/>
<evidence type="ECO:0000256" key="5">
    <source>
        <dbReference type="ARBA" id="ARBA00038359"/>
    </source>
</evidence>
<feature type="transmembrane region" description="Helical" evidence="7">
    <location>
        <begin position="245"/>
        <end position="270"/>
    </location>
</feature>
<organism evidence="9 10">
    <name type="scientific">Byssochlamys spectabilis (strain No. 5 / NBRC 109023)</name>
    <name type="common">Paecilomyces variotii</name>
    <dbReference type="NCBI Taxonomy" id="1356009"/>
    <lineage>
        <taxon>Eukaryota</taxon>
        <taxon>Fungi</taxon>
        <taxon>Dikarya</taxon>
        <taxon>Ascomycota</taxon>
        <taxon>Pezizomycotina</taxon>
        <taxon>Eurotiomycetes</taxon>
        <taxon>Eurotiomycetidae</taxon>
        <taxon>Eurotiales</taxon>
        <taxon>Thermoascaceae</taxon>
        <taxon>Paecilomyces</taxon>
    </lineage>
</organism>
<comment type="caution">
    <text evidence="9">The sequence shown here is derived from an EMBL/GenBank/DDBJ whole genome shotgun (WGS) entry which is preliminary data.</text>
</comment>
<feature type="transmembrane region" description="Helical" evidence="7">
    <location>
        <begin position="127"/>
        <end position="150"/>
    </location>
</feature>
<dbReference type="PANTHER" id="PTHR33048">
    <property type="entry name" value="PTH11-LIKE INTEGRAL MEMBRANE PROTEIN (AFU_ORTHOLOGUE AFUA_5G11245)"/>
    <property type="match status" value="1"/>
</dbReference>
<evidence type="ECO:0000256" key="4">
    <source>
        <dbReference type="ARBA" id="ARBA00023136"/>
    </source>
</evidence>
<comment type="subcellular location">
    <subcellularLocation>
        <location evidence="1">Membrane</location>
        <topology evidence="1">Multi-pass membrane protein</topology>
    </subcellularLocation>
</comment>
<evidence type="ECO:0000256" key="7">
    <source>
        <dbReference type="SAM" id="Phobius"/>
    </source>
</evidence>
<feature type="transmembrane region" description="Helical" evidence="7">
    <location>
        <begin position="177"/>
        <end position="201"/>
    </location>
</feature>
<dbReference type="InterPro" id="IPR052337">
    <property type="entry name" value="SAT4-like"/>
</dbReference>
<sequence length="374" mass="41154">MTIEIDPAIVEIFGQSPTDLDLSTNNVSKNDIAVIILLVIATTAVVLRFIARVTLRNAFMADDWCIMLALLFVGTTGGLSIAGGKFGAGKHILYAYTFVYAAACCATKISILFFYWRLFAPSSSDRLLRWSIAFCFFLALSYPIIIWITMANCCRPVSFYWTQFSGAKGKCIDVKKFFVALGIINMLNDIMVLAVGFPPILKLQMSRRKKTAVCGIMLLGSFVCIASIVRIYYLSEFTKAIDVTWLMGPVFIWSTIEPCIGIVCACLPHLSPLAKLAGRKLSSSFGSSTQPSYPTTKPRSHSRPTLGAQNRSRLFSFPDRKHGTESDEIGLTNYVVATSHGQTANSVGSEADENNIKDDRIFVQSSFVQSVSQT</sequence>
<dbReference type="GO" id="GO:0016020">
    <property type="term" value="C:membrane"/>
    <property type="evidence" value="ECO:0007669"/>
    <property type="project" value="UniProtKB-SubCell"/>
</dbReference>
<evidence type="ECO:0000313" key="10">
    <source>
        <dbReference type="Proteomes" id="UP000018001"/>
    </source>
</evidence>
<proteinExistence type="inferred from homology"/>
<feature type="transmembrane region" description="Helical" evidence="7">
    <location>
        <begin position="213"/>
        <end position="233"/>
    </location>
</feature>
<keyword evidence="2 7" id="KW-0812">Transmembrane</keyword>
<protein>
    <recommendedName>
        <fullName evidence="8">Rhodopsin domain-containing protein</fullName>
    </recommendedName>
</protein>
<feature type="domain" description="Rhodopsin" evidence="8">
    <location>
        <begin position="47"/>
        <end position="274"/>
    </location>
</feature>
<evidence type="ECO:0000256" key="3">
    <source>
        <dbReference type="ARBA" id="ARBA00022989"/>
    </source>
</evidence>
<dbReference type="Proteomes" id="UP000018001">
    <property type="component" value="Unassembled WGS sequence"/>
</dbReference>
<dbReference type="PANTHER" id="PTHR33048:SF163">
    <property type="entry name" value="INTEGRAL MEMBRANE PROTEIN (AFU_ORTHOLOGUE AFUA_8G05510)"/>
    <property type="match status" value="1"/>
</dbReference>
<feature type="transmembrane region" description="Helical" evidence="7">
    <location>
        <begin position="93"/>
        <end position="115"/>
    </location>
</feature>
<comment type="similarity">
    <text evidence="5">Belongs to the SAT4 family.</text>
</comment>
<gene>
    <name evidence="9" type="ORF">PVAR5_4892</name>
</gene>
<name>V5G5T4_BYSSN</name>
<dbReference type="InParanoid" id="V5G5T4"/>
<feature type="region of interest" description="Disordered" evidence="6">
    <location>
        <begin position="284"/>
        <end position="306"/>
    </location>
</feature>
<evidence type="ECO:0000259" key="8">
    <source>
        <dbReference type="Pfam" id="PF20684"/>
    </source>
</evidence>
<feature type="compositionally biased region" description="Polar residues" evidence="6">
    <location>
        <begin position="284"/>
        <end position="297"/>
    </location>
</feature>
<evidence type="ECO:0000256" key="1">
    <source>
        <dbReference type="ARBA" id="ARBA00004141"/>
    </source>
</evidence>
<dbReference type="Pfam" id="PF20684">
    <property type="entry name" value="Fung_rhodopsin"/>
    <property type="match status" value="1"/>
</dbReference>
<reference evidence="10" key="1">
    <citation type="journal article" date="2014" name="Genome Announc.">
        <title>Draft genome sequence of the formaldehyde-resistant fungus Byssochlamys spectabilis No. 5 (anamorph Paecilomyces variotii No. 5) (NBRC109023).</title>
        <authorList>
            <person name="Oka T."/>
            <person name="Ekino K."/>
            <person name="Fukuda K."/>
            <person name="Nomura Y."/>
        </authorList>
    </citation>
    <scope>NUCLEOTIDE SEQUENCE [LARGE SCALE GENOMIC DNA]</scope>
    <source>
        <strain evidence="10">No. 5 / NBRC 109023</strain>
    </source>
</reference>
<dbReference type="eggNOG" id="ENOG502SK46">
    <property type="taxonomic scope" value="Eukaryota"/>
</dbReference>
<evidence type="ECO:0000256" key="2">
    <source>
        <dbReference type="ARBA" id="ARBA00022692"/>
    </source>
</evidence>
<dbReference type="AlphaFoldDB" id="V5G5T4"/>
<feature type="transmembrane region" description="Helical" evidence="7">
    <location>
        <begin position="63"/>
        <end position="81"/>
    </location>
</feature>
<evidence type="ECO:0000256" key="6">
    <source>
        <dbReference type="SAM" id="MobiDB-lite"/>
    </source>
</evidence>
<evidence type="ECO:0000313" key="9">
    <source>
        <dbReference type="EMBL" id="GAD96242.1"/>
    </source>
</evidence>
<dbReference type="InterPro" id="IPR049326">
    <property type="entry name" value="Rhodopsin_dom_fungi"/>
</dbReference>
<accession>V5G5T4</accession>